<dbReference type="Proteomes" id="UP001140513">
    <property type="component" value="Unassembled WGS sequence"/>
</dbReference>
<evidence type="ECO:0000313" key="1">
    <source>
        <dbReference type="EMBL" id="KAJ4359470.1"/>
    </source>
</evidence>
<dbReference type="OrthoDB" id="5335493at2759"/>
<sequence>MDRVLVHMDRYEEPKPLKHFLVDLADRGHPGLSLSQTQYKWWSNNGKTFRFLDLPQELRLKLLVHVLGTNIQPHTVTRSQLPEQVVLGSKRRNPDWNSRLSLEYPNYAIFGVSKQVHQEAKMGGNPWQERVDVNWGAPQFRNVQGQPCYRVIIDWILTFAYPYVKHIPKVHLQGHIKNVTKTKWDRIFLTEYLLGQGKEIGHHGFVYQSALDVISNEPAFALAPHCYCPKSCIKKYEWWPCGREVKDRERRRQLADTFDFNDTFREEDFEACLEPLETEEVQTAPYPLIPDRKFLE</sequence>
<dbReference type="EMBL" id="JAPEUX010000001">
    <property type="protein sequence ID" value="KAJ4359470.1"/>
    <property type="molecule type" value="Genomic_DNA"/>
</dbReference>
<proteinExistence type="predicted"/>
<organism evidence="1 2">
    <name type="scientific">Didymosphaeria variabile</name>
    <dbReference type="NCBI Taxonomy" id="1932322"/>
    <lineage>
        <taxon>Eukaryota</taxon>
        <taxon>Fungi</taxon>
        <taxon>Dikarya</taxon>
        <taxon>Ascomycota</taxon>
        <taxon>Pezizomycotina</taxon>
        <taxon>Dothideomycetes</taxon>
        <taxon>Pleosporomycetidae</taxon>
        <taxon>Pleosporales</taxon>
        <taxon>Massarineae</taxon>
        <taxon>Didymosphaeriaceae</taxon>
        <taxon>Didymosphaeria</taxon>
    </lineage>
</organism>
<dbReference type="RefSeq" id="XP_056075672.1">
    <property type="nucleotide sequence ID" value="XM_056208850.1"/>
</dbReference>
<comment type="caution">
    <text evidence="1">The sequence shown here is derived from an EMBL/GenBank/DDBJ whole genome shotgun (WGS) entry which is preliminary data.</text>
</comment>
<name>A0A9W8XVB9_9PLEO</name>
<keyword evidence="2" id="KW-1185">Reference proteome</keyword>
<dbReference type="AlphaFoldDB" id="A0A9W8XVB9"/>
<gene>
    <name evidence="1" type="ORF">N0V89_000024</name>
</gene>
<accession>A0A9W8XVB9</accession>
<evidence type="ECO:0000313" key="2">
    <source>
        <dbReference type="Proteomes" id="UP001140513"/>
    </source>
</evidence>
<reference evidence="1" key="1">
    <citation type="submission" date="2022-10" db="EMBL/GenBank/DDBJ databases">
        <title>Tapping the CABI collections for fungal endophytes: first genome assemblies for Collariella, Neodidymelliopsis, Ascochyta clinopodiicola, Didymella pomorum, Didymosphaeria variabile, Neocosmospora piperis and Neocucurbitaria cava.</title>
        <authorList>
            <person name="Hill R."/>
        </authorList>
    </citation>
    <scope>NUCLEOTIDE SEQUENCE</scope>
    <source>
        <strain evidence="1">IMI 356815</strain>
    </source>
</reference>
<dbReference type="GeneID" id="80903554"/>
<protein>
    <submittedName>
        <fullName evidence="1">Uncharacterized protein</fullName>
    </submittedName>
</protein>